<proteinExistence type="predicted"/>
<comment type="caution">
    <text evidence="1">The sequence shown here is derived from an EMBL/GenBank/DDBJ whole genome shotgun (WGS) entry which is preliminary data.</text>
</comment>
<evidence type="ECO:0000313" key="1">
    <source>
        <dbReference type="EMBL" id="KAI3814900.1"/>
    </source>
</evidence>
<name>A0ACB9J557_9ASTR</name>
<protein>
    <submittedName>
        <fullName evidence="1">Uncharacterized protein</fullName>
    </submittedName>
</protein>
<evidence type="ECO:0000313" key="2">
    <source>
        <dbReference type="Proteomes" id="UP001056120"/>
    </source>
</evidence>
<organism evidence="1 2">
    <name type="scientific">Smallanthus sonchifolius</name>
    <dbReference type="NCBI Taxonomy" id="185202"/>
    <lineage>
        <taxon>Eukaryota</taxon>
        <taxon>Viridiplantae</taxon>
        <taxon>Streptophyta</taxon>
        <taxon>Embryophyta</taxon>
        <taxon>Tracheophyta</taxon>
        <taxon>Spermatophyta</taxon>
        <taxon>Magnoliopsida</taxon>
        <taxon>eudicotyledons</taxon>
        <taxon>Gunneridae</taxon>
        <taxon>Pentapetalae</taxon>
        <taxon>asterids</taxon>
        <taxon>campanulids</taxon>
        <taxon>Asterales</taxon>
        <taxon>Asteraceae</taxon>
        <taxon>Asteroideae</taxon>
        <taxon>Heliantheae alliance</taxon>
        <taxon>Millerieae</taxon>
        <taxon>Smallanthus</taxon>
    </lineage>
</organism>
<dbReference type="EMBL" id="CM042022">
    <property type="protein sequence ID" value="KAI3814900.1"/>
    <property type="molecule type" value="Genomic_DNA"/>
</dbReference>
<gene>
    <name evidence="1" type="ORF">L1987_14547</name>
</gene>
<keyword evidence="2" id="KW-1185">Reference proteome</keyword>
<reference evidence="2" key="1">
    <citation type="journal article" date="2022" name="Mol. Ecol. Resour.">
        <title>The genomes of chicory, endive, great burdock and yacon provide insights into Asteraceae palaeo-polyploidization history and plant inulin production.</title>
        <authorList>
            <person name="Fan W."/>
            <person name="Wang S."/>
            <person name="Wang H."/>
            <person name="Wang A."/>
            <person name="Jiang F."/>
            <person name="Liu H."/>
            <person name="Zhao H."/>
            <person name="Xu D."/>
            <person name="Zhang Y."/>
        </authorList>
    </citation>
    <scope>NUCLEOTIDE SEQUENCE [LARGE SCALE GENOMIC DNA]</scope>
    <source>
        <strain evidence="2">cv. Yunnan</strain>
    </source>
</reference>
<dbReference type="Proteomes" id="UP001056120">
    <property type="component" value="Linkage Group LG05"/>
</dbReference>
<reference evidence="1 2" key="2">
    <citation type="journal article" date="2022" name="Mol. Ecol. Resour.">
        <title>The genomes of chicory, endive, great burdock and yacon provide insights into Asteraceae paleo-polyploidization history and plant inulin production.</title>
        <authorList>
            <person name="Fan W."/>
            <person name="Wang S."/>
            <person name="Wang H."/>
            <person name="Wang A."/>
            <person name="Jiang F."/>
            <person name="Liu H."/>
            <person name="Zhao H."/>
            <person name="Xu D."/>
            <person name="Zhang Y."/>
        </authorList>
    </citation>
    <scope>NUCLEOTIDE SEQUENCE [LARGE SCALE GENOMIC DNA]</scope>
    <source>
        <strain evidence="2">cv. Yunnan</strain>
        <tissue evidence="1">Leaves</tissue>
    </source>
</reference>
<sequence length="149" mass="17090">MAEAAAYAYDRAAYKLCGEYTKVNFLNLQDPSQFGLFGDTERLNALKSVVDARIQSIFEKVKREKGNRKKNKKKMMRECESVVKIEDCSSVSCVGSGLMTSPSASEDGFGGKRVRSVLFPVSRRWRWRWPVRWRLKDVLLLVCLLMIRS</sequence>
<accession>A0ACB9J557</accession>